<dbReference type="InterPro" id="IPR016040">
    <property type="entry name" value="NAD(P)-bd_dom"/>
</dbReference>
<dbReference type="InterPro" id="IPR036291">
    <property type="entry name" value="NAD(P)-bd_dom_sf"/>
</dbReference>
<name>A0A0S1ST38_9BACT</name>
<dbReference type="PATRIC" id="fig|1735161.3.peg.873"/>
<accession>A0A0S1ST38</accession>
<evidence type="ECO:0000313" key="2">
    <source>
        <dbReference type="EMBL" id="ALM13562.1"/>
    </source>
</evidence>
<dbReference type="PANTHER" id="PTHR43000">
    <property type="entry name" value="DTDP-D-GLUCOSE 4,6-DEHYDRATASE-RELATED"/>
    <property type="match status" value="1"/>
</dbReference>
<accession>A0A0S1SWB8</accession>
<sequence length="375" mass="42319">MKRVLLTGIDGFIGHHFAEGILKKHPDWKLIGLSKIDSASTLHRLTDIALWSKQFAGRVEFVYHDLRAPVNPYVANRIGPVNYIFHLAASTHVDRSIEYPMEFVMDNVVGTGNLLDYARTLDGLELFSYFSTDEVFGPAPEGVAYKEWDRYKASNPYAATKAGGEELAYSYFNTFGLPVVITHTMNVFGERQHPEKFIPKVINAALHGERLFVHSDPSRTKAGTRFYVHARNVAAAMLFLIEQHEKGFPVLGDKFNIVGEKEVDNLTLAQFIAKTVGKELKYELVDFHSSRPGHDLRYALDGTKLREMGFQYPKTFEQSLEKTVQWYVEHPDWLLADFSKAQFAKEAQAFASASLLKRTVKGAAGQEERGVSSEH</sequence>
<dbReference type="Gene3D" id="3.40.50.720">
    <property type="entry name" value="NAD(P)-binding Rossmann-like Domain"/>
    <property type="match status" value="1"/>
</dbReference>
<accession>A0A0S1SK19</accession>
<dbReference type="KEGG" id="prf:PeribacterA2_0894"/>
<organism evidence="2 3">
    <name type="scientific">Candidatus Peribacter riflensis</name>
    <dbReference type="NCBI Taxonomy" id="1735162"/>
    <lineage>
        <taxon>Bacteria</taxon>
        <taxon>Candidatus Peregrinibacteriota</taxon>
        <taxon>Candidatus Peribacteria</taxon>
        <taxon>Candidatus Peribacterales</taxon>
        <taxon>Candidatus Peribacteraceae</taxon>
        <taxon>Candidatus Peribacter</taxon>
    </lineage>
</organism>
<dbReference type="Pfam" id="PF16363">
    <property type="entry name" value="GDP_Man_Dehyd"/>
    <property type="match status" value="1"/>
</dbReference>
<gene>
    <name evidence="2" type="ORF">PeribacterD1_0894</name>
</gene>
<dbReference type="STRING" id="1735162.PeribacterB2_0896"/>
<dbReference type="Gene3D" id="3.90.25.10">
    <property type="entry name" value="UDP-galactose 4-epimerase, domain 1"/>
    <property type="match status" value="1"/>
</dbReference>
<proteinExistence type="predicted"/>
<dbReference type="AlphaFoldDB" id="A0A0S1ST38"/>
<feature type="domain" description="NAD(P)-binding" evidence="1">
    <location>
        <begin position="5"/>
        <end position="322"/>
    </location>
</feature>
<dbReference type="SUPFAM" id="SSF51735">
    <property type="entry name" value="NAD(P)-binding Rossmann-fold domains"/>
    <property type="match status" value="1"/>
</dbReference>
<dbReference type="Proteomes" id="UP000069135">
    <property type="component" value="Chromosome"/>
</dbReference>
<accession>A0A0S1SM02</accession>
<evidence type="ECO:0000313" key="3">
    <source>
        <dbReference type="Proteomes" id="UP000069135"/>
    </source>
</evidence>
<evidence type="ECO:0000259" key="1">
    <source>
        <dbReference type="Pfam" id="PF16363"/>
    </source>
</evidence>
<reference evidence="2 3" key="2">
    <citation type="journal article" date="2016" name="PeerJ">
        <title>Analysis of five complete genome sequences for members of the class Peribacteria in the recently recognized Peregrinibacteria bacterial phylum.</title>
        <authorList>
            <person name="Anantharaman K."/>
            <person name="Brown C.T."/>
            <person name="Burstein D."/>
            <person name="Castelle C.J."/>
            <person name="Probst A.J."/>
            <person name="Thomas B.C."/>
            <person name="Williams K.H."/>
            <person name="Banfield J.F."/>
        </authorList>
    </citation>
    <scope>NUCLEOTIDE SEQUENCE [LARGE SCALE GENOMIC DNA]</scope>
    <source>
        <strain evidence="2">RIFOXYD1_FULL_PER-ii_59_16</strain>
    </source>
</reference>
<protein>
    <submittedName>
        <fullName evidence="2">dTDP-glucose 4,6-dehydratase</fullName>
    </submittedName>
</protein>
<reference evidence="3" key="1">
    <citation type="submission" date="2015-10" db="EMBL/GenBank/DDBJ databases">
        <title>Analysis of five complete genome sequences for members of the class Peribacteria in the recently recognized Peregrinibacteria bacterial phylum.</title>
        <authorList>
            <person name="Anantharaman K."/>
            <person name="Brown C.T."/>
            <person name="Burstein D."/>
            <person name="Castelle C.J."/>
            <person name="Probst A.J."/>
            <person name="Thomas B.C."/>
            <person name="Williams K.H."/>
            <person name="Banfield J.F."/>
        </authorList>
    </citation>
    <scope>NUCLEOTIDE SEQUENCE [LARGE SCALE GENOMIC DNA]</scope>
</reference>
<dbReference type="EMBL" id="CP013065">
    <property type="protein sequence ID" value="ALM13562.1"/>
    <property type="molecule type" value="Genomic_DNA"/>
</dbReference>
<accession>A0A0S1SM65</accession>